<dbReference type="FunFam" id="1.10.287.130:FF:000001">
    <property type="entry name" value="Two-component sensor histidine kinase"/>
    <property type="match status" value="1"/>
</dbReference>
<dbReference type="CDD" id="cd00082">
    <property type="entry name" value="HisKA"/>
    <property type="match status" value="1"/>
</dbReference>
<dbReference type="PROSITE" id="PS50109">
    <property type="entry name" value="HIS_KIN"/>
    <property type="match status" value="1"/>
</dbReference>
<dbReference type="GO" id="GO:0016036">
    <property type="term" value="P:cellular response to phosphate starvation"/>
    <property type="evidence" value="ECO:0007669"/>
    <property type="project" value="TreeGrafter"/>
</dbReference>
<dbReference type="Pfam" id="PF00512">
    <property type="entry name" value="HisKA"/>
    <property type="match status" value="1"/>
</dbReference>
<dbReference type="SMART" id="SM00388">
    <property type="entry name" value="HisKA"/>
    <property type="match status" value="1"/>
</dbReference>
<evidence type="ECO:0000256" key="2">
    <source>
        <dbReference type="ARBA" id="ARBA00004370"/>
    </source>
</evidence>
<keyword evidence="9" id="KW-0812">Transmembrane</keyword>
<feature type="transmembrane region" description="Helical" evidence="9">
    <location>
        <begin position="20"/>
        <end position="41"/>
    </location>
</feature>
<dbReference type="InterPro" id="IPR005467">
    <property type="entry name" value="His_kinase_dom"/>
</dbReference>
<dbReference type="InterPro" id="IPR036097">
    <property type="entry name" value="HisK_dim/P_sf"/>
</dbReference>
<dbReference type="InterPro" id="IPR003594">
    <property type="entry name" value="HATPase_dom"/>
</dbReference>
<feature type="transmembrane region" description="Helical" evidence="9">
    <location>
        <begin position="47"/>
        <end position="73"/>
    </location>
</feature>
<evidence type="ECO:0000256" key="8">
    <source>
        <dbReference type="SAM" id="Coils"/>
    </source>
</evidence>
<dbReference type="SUPFAM" id="SSF55874">
    <property type="entry name" value="ATPase domain of HSP90 chaperone/DNA topoisomerase II/histidine kinase"/>
    <property type="match status" value="1"/>
</dbReference>
<gene>
    <name evidence="11" type="ORF">H9705_04620</name>
</gene>
<evidence type="ECO:0000259" key="10">
    <source>
        <dbReference type="PROSITE" id="PS50109"/>
    </source>
</evidence>
<dbReference type="EC" id="2.7.13.3" evidence="3"/>
<reference evidence="11" key="1">
    <citation type="journal article" date="2021" name="PeerJ">
        <title>Extensive microbial diversity within the chicken gut microbiome revealed by metagenomics and culture.</title>
        <authorList>
            <person name="Gilroy R."/>
            <person name="Ravi A."/>
            <person name="Getino M."/>
            <person name="Pursley I."/>
            <person name="Horton D.L."/>
            <person name="Alikhan N.F."/>
            <person name="Baker D."/>
            <person name="Gharbi K."/>
            <person name="Hall N."/>
            <person name="Watson M."/>
            <person name="Adriaenssens E.M."/>
            <person name="Foster-Nyarko E."/>
            <person name="Jarju S."/>
            <person name="Secka A."/>
            <person name="Antonio M."/>
            <person name="Oren A."/>
            <person name="Chaudhuri R.R."/>
            <person name="La Ragione R."/>
            <person name="Hildebrand F."/>
            <person name="Pallen M.J."/>
        </authorList>
    </citation>
    <scope>NUCLEOTIDE SEQUENCE</scope>
    <source>
        <strain evidence="11">CHK185-5351</strain>
    </source>
</reference>
<keyword evidence="5" id="KW-0808">Transferase</keyword>
<dbReference type="GO" id="GO:0005886">
    <property type="term" value="C:plasma membrane"/>
    <property type="evidence" value="ECO:0007669"/>
    <property type="project" value="TreeGrafter"/>
</dbReference>
<name>A0A9D2NAH0_9FIRM</name>
<sequence length="428" mass="49094">MIKKIGRGIQQKTWNKEIFLAILVIGMLEFALFVGLLRGSYSTGTVWIVGFFANLLLAPAVLAGTQIVLEKWFQKHEAEGNRDFEAWEEQWTKILWIVRGVSAAFLVLAFCLFLMRNSGDTPQRVYNYAPNYLLFATIFLQYRLVRYLLDLSLAERTEQYIEEMKENSRMEMEEALNKAVEIERESREKVSRSDKLRMDLITNVSHDLKTPLTSLVGYLELLKKEELGDTARDYLEVITRRTDKMKEMIESLFSLAKVSSGNVELIREKISVNRLIEQIFADMDDRIRQSGLEYIRRFCEEDTQIVTDNRYMYRICQNLMENTLKYSAGGTRVFVKTYVTPEDQVGLEITNTANYLMDFRKEDIVERFVRGDSSRTTEGNGLGLAIVSTYAGALGGAFDLQIDCDQFKAKLLFPRGDEEPASGSGSAE</sequence>
<comment type="subcellular location">
    <subcellularLocation>
        <location evidence="2">Membrane</location>
    </subcellularLocation>
</comment>
<accession>A0A9D2NAH0</accession>
<comment type="catalytic activity">
    <reaction evidence="1">
        <text>ATP + protein L-histidine = ADP + protein N-phospho-L-histidine.</text>
        <dbReference type="EC" id="2.7.13.3"/>
    </reaction>
</comment>
<dbReference type="SMART" id="SM00387">
    <property type="entry name" value="HATPase_c"/>
    <property type="match status" value="1"/>
</dbReference>
<protein>
    <recommendedName>
        <fullName evidence="3">histidine kinase</fullName>
        <ecNumber evidence="3">2.7.13.3</ecNumber>
    </recommendedName>
</protein>
<dbReference type="EMBL" id="DWWU01000019">
    <property type="protein sequence ID" value="HJC15096.1"/>
    <property type="molecule type" value="Genomic_DNA"/>
</dbReference>
<dbReference type="SUPFAM" id="SSF47384">
    <property type="entry name" value="Homodimeric domain of signal transducing histidine kinase"/>
    <property type="match status" value="1"/>
</dbReference>
<dbReference type="PANTHER" id="PTHR45453">
    <property type="entry name" value="PHOSPHATE REGULON SENSOR PROTEIN PHOR"/>
    <property type="match status" value="1"/>
</dbReference>
<evidence type="ECO:0000256" key="3">
    <source>
        <dbReference type="ARBA" id="ARBA00012438"/>
    </source>
</evidence>
<evidence type="ECO:0000256" key="9">
    <source>
        <dbReference type="SAM" id="Phobius"/>
    </source>
</evidence>
<feature type="transmembrane region" description="Helical" evidence="9">
    <location>
        <begin position="94"/>
        <end position="116"/>
    </location>
</feature>
<reference evidence="11" key="2">
    <citation type="submission" date="2021-04" db="EMBL/GenBank/DDBJ databases">
        <authorList>
            <person name="Gilroy R."/>
        </authorList>
    </citation>
    <scope>NUCLEOTIDE SEQUENCE</scope>
    <source>
        <strain evidence="11">CHK185-5351</strain>
    </source>
</reference>
<dbReference type="GO" id="GO:0000155">
    <property type="term" value="F:phosphorelay sensor kinase activity"/>
    <property type="evidence" value="ECO:0007669"/>
    <property type="project" value="InterPro"/>
</dbReference>
<dbReference type="PANTHER" id="PTHR45453:SF1">
    <property type="entry name" value="PHOSPHATE REGULON SENSOR PROTEIN PHOR"/>
    <property type="match status" value="1"/>
</dbReference>
<evidence type="ECO:0000256" key="7">
    <source>
        <dbReference type="ARBA" id="ARBA00023012"/>
    </source>
</evidence>
<evidence type="ECO:0000313" key="11">
    <source>
        <dbReference type="EMBL" id="HJC15096.1"/>
    </source>
</evidence>
<evidence type="ECO:0000256" key="1">
    <source>
        <dbReference type="ARBA" id="ARBA00000085"/>
    </source>
</evidence>
<evidence type="ECO:0000256" key="4">
    <source>
        <dbReference type="ARBA" id="ARBA00022553"/>
    </source>
</evidence>
<keyword evidence="6 11" id="KW-0418">Kinase</keyword>
<comment type="caution">
    <text evidence="11">The sequence shown here is derived from an EMBL/GenBank/DDBJ whole genome shotgun (WGS) entry which is preliminary data.</text>
</comment>
<evidence type="ECO:0000256" key="6">
    <source>
        <dbReference type="ARBA" id="ARBA00022777"/>
    </source>
</evidence>
<feature type="transmembrane region" description="Helical" evidence="9">
    <location>
        <begin position="128"/>
        <end position="149"/>
    </location>
</feature>
<keyword evidence="4" id="KW-0597">Phosphoprotein</keyword>
<dbReference type="Gene3D" id="3.30.565.10">
    <property type="entry name" value="Histidine kinase-like ATPase, C-terminal domain"/>
    <property type="match status" value="1"/>
</dbReference>
<proteinExistence type="predicted"/>
<dbReference type="InterPro" id="IPR050351">
    <property type="entry name" value="BphY/WalK/GraS-like"/>
</dbReference>
<dbReference type="GO" id="GO:0004721">
    <property type="term" value="F:phosphoprotein phosphatase activity"/>
    <property type="evidence" value="ECO:0007669"/>
    <property type="project" value="TreeGrafter"/>
</dbReference>
<keyword evidence="7" id="KW-0902">Two-component regulatory system</keyword>
<dbReference type="Pfam" id="PF02518">
    <property type="entry name" value="HATPase_c"/>
    <property type="match status" value="1"/>
</dbReference>
<dbReference type="Gene3D" id="1.10.287.130">
    <property type="match status" value="1"/>
</dbReference>
<dbReference type="InterPro" id="IPR036890">
    <property type="entry name" value="HATPase_C_sf"/>
</dbReference>
<dbReference type="Proteomes" id="UP000823849">
    <property type="component" value="Unassembled WGS sequence"/>
</dbReference>
<keyword evidence="9" id="KW-1133">Transmembrane helix</keyword>
<dbReference type="InterPro" id="IPR003661">
    <property type="entry name" value="HisK_dim/P_dom"/>
</dbReference>
<feature type="coiled-coil region" evidence="8">
    <location>
        <begin position="165"/>
        <end position="192"/>
    </location>
</feature>
<evidence type="ECO:0000256" key="5">
    <source>
        <dbReference type="ARBA" id="ARBA00022679"/>
    </source>
</evidence>
<evidence type="ECO:0000313" key="12">
    <source>
        <dbReference type="Proteomes" id="UP000823849"/>
    </source>
</evidence>
<keyword evidence="8" id="KW-0175">Coiled coil</keyword>
<feature type="domain" description="Histidine kinase" evidence="10">
    <location>
        <begin position="203"/>
        <end position="417"/>
    </location>
</feature>
<dbReference type="AlphaFoldDB" id="A0A9D2NAH0"/>
<keyword evidence="9" id="KW-0472">Membrane</keyword>
<organism evidence="11 12">
    <name type="scientific">Candidatus Fusicatenibacter intestinigallinarum</name>
    <dbReference type="NCBI Taxonomy" id="2838598"/>
    <lineage>
        <taxon>Bacteria</taxon>
        <taxon>Bacillati</taxon>
        <taxon>Bacillota</taxon>
        <taxon>Clostridia</taxon>
        <taxon>Lachnospirales</taxon>
        <taxon>Lachnospiraceae</taxon>
        <taxon>Fusicatenibacter</taxon>
    </lineage>
</organism>